<evidence type="ECO:0000313" key="2">
    <source>
        <dbReference type="EMBL" id="MFD2834721.1"/>
    </source>
</evidence>
<keyword evidence="3" id="KW-1185">Reference proteome</keyword>
<evidence type="ECO:0000313" key="3">
    <source>
        <dbReference type="Proteomes" id="UP001597438"/>
    </source>
</evidence>
<accession>A0ABW5X6Z8</accession>
<comment type="caution">
    <text evidence="2">The sequence shown here is derived from an EMBL/GenBank/DDBJ whole genome shotgun (WGS) entry which is preliminary data.</text>
</comment>
<dbReference type="EMBL" id="JBHUOJ010000033">
    <property type="protein sequence ID" value="MFD2834721.1"/>
    <property type="molecule type" value="Genomic_DNA"/>
</dbReference>
<name>A0ABW5X6Z8_9FLAO</name>
<dbReference type="RefSeq" id="WP_251740654.1">
    <property type="nucleotide sequence ID" value="NZ_JBHUOJ010000033.1"/>
</dbReference>
<organism evidence="2 3">
    <name type="scientific">Christiangramia antarctica</name>
    <dbReference type="NCBI Taxonomy" id="2058158"/>
    <lineage>
        <taxon>Bacteria</taxon>
        <taxon>Pseudomonadati</taxon>
        <taxon>Bacteroidota</taxon>
        <taxon>Flavobacteriia</taxon>
        <taxon>Flavobacteriales</taxon>
        <taxon>Flavobacteriaceae</taxon>
        <taxon>Christiangramia</taxon>
    </lineage>
</organism>
<feature type="chain" id="PRO_5047345135" description="Outer membrane protein beta-barrel domain-containing protein" evidence="1">
    <location>
        <begin position="27"/>
        <end position="228"/>
    </location>
</feature>
<evidence type="ECO:0000256" key="1">
    <source>
        <dbReference type="SAM" id="SignalP"/>
    </source>
</evidence>
<sequence length="228" mass="26473">MTVKTDPILNKLFLFLLFIAANSIQAQIFDHIYLEGDAVTKFSVGKETRDHIEYRNNINVDVPENSKFDSPVFGLNFSLNYQINKSFIMGIGSGINVVHKDKHPIISNEYYDKIMLPLFTKFRYHHQFAENWLFSTDLNAGYQVSQFLYGYSNGEYDFEEKGGLLANLDFGIGKNLGKYTPVLKLGYEINQFRRKDSLGWIDESLQYDDKVVYKIYYHLIKLSLSIQI</sequence>
<feature type="signal peptide" evidence="1">
    <location>
        <begin position="1"/>
        <end position="26"/>
    </location>
</feature>
<protein>
    <recommendedName>
        <fullName evidence="4">Outer membrane protein beta-barrel domain-containing protein</fullName>
    </recommendedName>
</protein>
<gene>
    <name evidence="2" type="ORF">ACFSYS_15625</name>
</gene>
<evidence type="ECO:0008006" key="4">
    <source>
        <dbReference type="Google" id="ProtNLM"/>
    </source>
</evidence>
<dbReference type="Proteomes" id="UP001597438">
    <property type="component" value="Unassembled WGS sequence"/>
</dbReference>
<proteinExistence type="predicted"/>
<reference evidence="3" key="1">
    <citation type="journal article" date="2019" name="Int. J. Syst. Evol. Microbiol.">
        <title>The Global Catalogue of Microorganisms (GCM) 10K type strain sequencing project: providing services to taxonomists for standard genome sequencing and annotation.</title>
        <authorList>
            <consortium name="The Broad Institute Genomics Platform"/>
            <consortium name="The Broad Institute Genome Sequencing Center for Infectious Disease"/>
            <person name="Wu L."/>
            <person name="Ma J."/>
        </authorList>
    </citation>
    <scope>NUCLEOTIDE SEQUENCE [LARGE SCALE GENOMIC DNA]</scope>
    <source>
        <strain evidence="3">KCTC 52925</strain>
    </source>
</reference>
<keyword evidence="1" id="KW-0732">Signal</keyword>